<evidence type="ECO:0000256" key="1">
    <source>
        <dbReference type="SAM" id="Phobius"/>
    </source>
</evidence>
<dbReference type="KEGG" id="aup:AsAng_0035970"/>
<dbReference type="GO" id="GO:0005737">
    <property type="term" value="C:cytoplasm"/>
    <property type="evidence" value="ECO:0007669"/>
    <property type="project" value="TreeGrafter"/>
</dbReference>
<name>A0A915YGS1_9BACT</name>
<dbReference type="PANTHER" id="PTHR46333:SF2">
    <property type="entry name" value="CYTOKINESIS PROTEIN 3"/>
    <property type="match status" value="1"/>
</dbReference>
<dbReference type="Gene3D" id="3.10.620.30">
    <property type="match status" value="1"/>
</dbReference>
<dbReference type="AlphaFoldDB" id="A0A915YGS1"/>
<proteinExistence type="predicted"/>
<dbReference type="Pfam" id="PF01841">
    <property type="entry name" value="Transglut_core"/>
    <property type="match status" value="1"/>
</dbReference>
<dbReference type="RefSeq" id="WP_264788217.1">
    <property type="nucleotide sequence ID" value="NZ_AP026867.1"/>
</dbReference>
<organism evidence="3 4">
    <name type="scientific">Aureispira anguillae</name>
    <dbReference type="NCBI Taxonomy" id="2864201"/>
    <lineage>
        <taxon>Bacteria</taxon>
        <taxon>Pseudomonadati</taxon>
        <taxon>Bacteroidota</taxon>
        <taxon>Saprospiria</taxon>
        <taxon>Saprospirales</taxon>
        <taxon>Saprospiraceae</taxon>
        <taxon>Aureispira</taxon>
    </lineage>
</organism>
<gene>
    <name evidence="3" type="ORF">AsAng_0035970</name>
</gene>
<accession>A0A915YGS1</accession>
<reference evidence="3" key="1">
    <citation type="submission" date="2022-09" db="EMBL/GenBank/DDBJ databases">
        <title>Aureispira anguillicida sp. nov., isolated from Leptocephalus of Japanese eel Anguilla japonica.</title>
        <authorList>
            <person name="Yuasa K."/>
            <person name="Mekata T."/>
            <person name="Ikunari K."/>
        </authorList>
    </citation>
    <scope>NUCLEOTIDE SEQUENCE</scope>
    <source>
        <strain evidence="3">EL160426</strain>
    </source>
</reference>
<keyword evidence="1" id="KW-0812">Transmembrane</keyword>
<protein>
    <recommendedName>
        <fullName evidence="2">Transglutaminase-like domain-containing protein</fullName>
    </recommendedName>
</protein>
<dbReference type="PANTHER" id="PTHR46333">
    <property type="entry name" value="CYTOKINESIS PROTEIN 3"/>
    <property type="match status" value="1"/>
</dbReference>
<dbReference type="InterPro" id="IPR002931">
    <property type="entry name" value="Transglutaminase-like"/>
</dbReference>
<dbReference type="InterPro" id="IPR038765">
    <property type="entry name" value="Papain-like_cys_pep_sf"/>
</dbReference>
<dbReference type="InterPro" id="IPR052557">
    <property type="entry name" value="CAP/Cytokinesis_protein"/>
</dbReference>
<keyword evidence="1" id="KW-1133">Transmembrane helix</keyword>
<evidence type="ECO:0000259" key="2">
    <source>
        <dbReference type="SMART" id="SM00460"/>
    </source>
</evidence>
<evidence type="ECO:0000313" key="3">
    <source>
        <dbReference type="EMBL" id="BDS12872.1"/>
    </source>
</evidence>
<feature type="domain" description="Transglutaminase-like" evidence="2">
    <location>
        <begin position="104"/>
        <end position="171"/>
    </location>
</feature>
<evidence type="ECO:0000313" key="4">
    <source>
        <dbReference type="Proteomes" id="UP001060919"/>
    </source>
</evidence>
<feature type="transmembrane region" description="Helical" evidence="1">
    <location>
        <begin position="6"/>
        <end position="25"/>
    </location>
</feature>
<dbReference type="EMBL" id="AP026867">
    <property type="protein sequence ID" value="BDS12872.1"/>
    <property type="molecule type" value="Genomic_DNA"/>
</dbReference>
<sequence length="670" mass="79319">MYHFIAYWYFWGWLFLFGGLLVGTVDVMAQKGRDFDTTAIVQKVAHVPRLKTQEPSILAYYLTKECPNDYHKVLAISYWITQNIKYNYKAFKNKIVGHKTSVEVLRKRKALCKEYAQLFKDMCTSVGIQAEIVNGYTKGFDFVETDTLYRAEHTWSIVEIDNRWYLMDLTYGSGHVAHKKQGLPKLMARAFGIKYRPKFKYVHQFNPQWFFVPPDEMIFTHFPNLEMYQLLKMPLSLKLFKQGGWVIHGHLSWYYKTLKESPEIEAYGARSQIQKWLKEGEEGHQINPDNCRVKGMNYYLALDSLFRAFFDSKNNCLNVSFKELEQLEEYIVVVDSFLREGITNNNREFESKQLQSLQWEKRLNKQNKVHIDLLQKQIQKNLSAQQLVQQIKKENLWHQHSAAQWIKRRSLPCDSNATIVKQVTEMGGLLEPIDSLEAIAKEVDHQKDVLIAQLQAKKLRMSELKEIEILNVYEKNSETIKRLIRQKKLRLPLVYENKVFEDRRQLVEKCQQADSLNQAVVYTALLALRKKQLASHQNIKVYCCLVKQELKLLKEAQHKPFGNRKEWKQRCRRIVENLSKELKFYQLSLQKHLGFQQKWRRLLSKEIKCMRQAKQYLTYDLTLEAYRHQTYRNYRASIRQAENIKLQAILGEVAQIKALINQEKCLLMED</sequence>
<keyword evidence="4" id="KW-1185">Reference proteome</keyword>
<dbReference type="Proteomes" id="UP001060919">
    <property type="component" value="Chromosome"/>
</dbReference>
<dbReference type="SMART" id="SM00460">
    <property type="entry name" value="TGc"/>
    <property type="match status" value="1"/>
</dbReference>
<keyword evidence="1" id="KW-0472">Membrane</keyword>
<dbReference type="SUPFAM" id="SSF54001">
    <property type="entry name" value="Cysteine proteinases"/>
    <property type="match status" value="1"/>
</dbReference>